<reference evidence="3" key="1">
    <citation type="journal article" date="2008" name="J. Bacteriol.">
        <title>Genome sequence of Thermofilum pendens reveals an exceptional loss of biosynthetic pathways without genome reduction.</title>
        <authorList>
            <person name="Anderson I."/>
            <person name="Rodriguez J."/>
            <person name="Susanti D."/>
            <person name="Porat I."/>
            <person name="Reich C."/>
            <person name="Ulrich L.E."/>
            <person name="Elkins J.G."/>
            <person name="Mavromatis K."/>
            <person name="Lykidis A."/>
            <person name="Kim E."/>
            <person name="Thompson L.S."/>
            <person name="Nolan M."/>
            <person name="Land M."/>
            <person name="Copeland A."/>
            <person name="Lapidus A."/>
            <person name="Lucas S."/>
            <person name="Detter C."/>
            <person name="Zhulin I.B."/>
            <person name="Olsen G.J."/>
            <person name="Whitman W."/>
            <person name="Mukhopadhyay B."/>
            <person name="Bristow J."/>
            <person name="Kyrpides N."/>
        </authorList>
    </citation>
    <scope>NUCLEOTIDE SEQUENCE [LARGE SCALE GENOMIC DNA]</scope>
    <source>
        <strain evidence="3">DSM 2475 / Hrk 5</strain>
    </source>
</reference>
<dbReference type="AlphaFoldDB" id="A1RZL9"/>
<dbReference type="RefSeq" id="WP_011752914.1">
    <property type="nucleotide sequence ID" value="NC_008698.1"/>
</dbReference>
<feature type="transmembrane region" description="Helical" evidence="1">
    <location>
        <begin position="225"/>
        <end position="249"/>
    </location>
</feature>
<keyword evidence="1" id="KW-1133">Transmembrane helix</keyword>
<dbReference type="KEGG" id="tpe:Tpen_1251"/>
<evidence type="ECO:0008006" key="4">
    <source>
        <dbReference type="Google" id="ProtNLM"/>
    </source>
</evidence>
<dbReference type="Gene3D" id="1.20.120.1760">
    <property type="match status" value="1"/>
</dbReference>
<sequence>MKGVVMFTEEDRCCYELKLCGVPVYLRVIAALIQGGVREIVCVNAPSRVKSALGDGRELNARVTYLDSAARVEGLGDAVLLEASTIIDVALVRAASTFKEDTVVLDEKSGGKVWVLRKASARLEGKSAGELPVILGELEKSSLKRVSVREIAFMDPELKREVEPLCVKIRDPLDAREVKKLLVKRAGKRLHITSRVNTVIEDRVVEMLCEHSWVTPNRVTLLVDLLAFMVAFFILQASLPLALVAAYLVGVLDGVDGKLARVRFPSKVGSLEHSFDALYEQTWYAFLAWRLFVDTGSHLPLMLGFAFLVVDTFVRHVYMQFKMTMGIPLTAYSRFDRAFAAIDGRRNVYLIYFLVSSLLGQPLCGLLAALAHALITATFYSLRALKHARNVDKASGLSRLLELSKSTRKD</sequence>
<gene>
    <name evidence="2" type="ordered locus">Tpen_1251</name>
</gene>
<dbReference type="InterPro" id="IPR043130">
    <property type="entry name" value="CDP-OH_PTrfase_TM_dom"/>
</dbReference>
<evidence type="ECO:0000313" key="2">
    <source>
        <dbReference type="EMBL" id="ABL78649.1"/>
    </source>
</evidence>
<evidence type="ECO:0000256" key="1">
    <source>
        <dbReference type="SAM" id="Phobius"/>
    </source>
</evidence>
<name>A1RZL9_THEPD</name>
<feature type="transmembrane region" description="Helical" evidence="1">
    <location>
        <begin position="299"/>
        <end position="318"/>
    </location>
</feature>
<keyword evidence="1" id="KW-0812">Transmembrane</keyword>
<proteinExistence type="predicted"/>
<keyword evidence="3" id="KW-1185">Reference proteome</keyword>
<accession>A1RZL9</accession>
<dbReference type="STRING" id="368408.Tpen_1251"/>
<dbReference type="GeneID" id="4600417"/>
<organism evidence="2 3">
    <name type="scientific">Thermofilum pendens (strain DSM 2475 / Hrk 5)</name>
    <dbReference type="NCBI Taxonomy" id="368408"/>
    <lineage>
        <taxon>Archaea</taxon>
        <taxon>Thermoproteota</taxon>
        <taxon>Thermoprotei</taxon>
        <taxon>Thermofilales</taxon>
        <taxon>Thermofilaceae</taxon>
        <taxon>Thermofilum</taxon>
    </lineage>
</organism>
<dbReference type="eggNOG" id="arCOG00674">
    <property type="taxonomic scope" value="Archaea"/>
</dbReference>
<keyword evidence="1" id="KW-0472">Membrane</keyword>
<evidence type="ECO:0000313" key="3">
    <source>
        <dbReference type="Proteomes" id="UP000000641"/>
    </source>
</evidence>
<feature type="transmembrane region" description="Helical" evidence="1">
    <location>
        <begin position="349"/>
        <end position="375"/>
    </location>
</feature>
<protein>
    <recommendedName>
        <fullName evidence="4">CDP-L-myo-inositol myo-inositolphosphotransferase</fullName>
    </recommendedName>
</protein>
<dbReference type="Proteomes" id="UP000000641">
    <property type="component" value="Chromosome"/>
</dbReference>
<dbReference type="EMBL" id="CP000505">
    <property type="protein sequence ID" value="ABL78649.1"/>
    <property type="molecule type" value="Genomic_DNA"/>
</dbReference>
<dbReference type="EnsemblBacteria" id="ABL78649">
    <property type="protein sequence ID" value="ABL78649"/>
    <property type="gene ID" value="Tpen_1251"/>
</dbReference>
<dbReference type="HOGENOM" id="CLU_655049_0_0_2"/>